<gene>
    <name evidence="6" type="ORF">M9Y10_008999</name>
</gene>
<evidence type="ECO:0000313" key="7">
    <source>
        <dbReference type="Proteomes" id="UP001470230"/>
    </source>
</evidence>
<dbReference type="Pfam" id="PF14580">
    <property type="entry name" value="LRR_9"/>
    <property type="match status" value="1"/>
</dbReference>
<protein>
    <submittedName>
        <fullName evidence="6">Uncharacterized protein</fullName>
    </submittedName>
</protein>
<proteinExistence type="inferred from homology"/>
<keyword evidence="2" id="KW-0433">Leucine-rich repeat</keyword>
<dbReference type="Gene3D" id="3.80.10.10">
    <property type="entry name" value="Ribonuclease Inhibitor"/>
    <property type="match status" value="1"/>
</dbReference>
<dbReference type="InterPro" id="IPR044640">
    <property type="entry name" value="RU2A"/>
</dbReference>
<dbReference type="Proteomes" id="UP001470230">
    <property type="component" value="Unassembled WGS sequence"/>
</dbReference>
<keyword evidence="3" id="KW-0677">Repeat</keyword>
<organism evidence="6 7">
    <name type="scientific">Tritrichomonas musculus</name>
    <dbReference type="NCBI Taxonomy" id="1915356"/>
    <lineage>
        <taxon>Eukaryota</taxon>
        <taxon>Metamonada</taxon>
        <taxon>Parabasalia</taxon>
        <taxon>Tritrichomonadida</taxon>
        <taxon>Tritrichomonadidae</taxon>
        <taxon>Tritrichomonas</taxon>
    </lineage>
</organism>
<dbReference type="InterPro" id="IPR032675">
    <property type="entry name" value="LRR_dom_sf"/>
</dbReference>
<dbReference type="PANTHER" id="PTHR10552:SF6">
    <property type="entry name" value="U2 SMALL NUCLEAR RIBONUCLEOPROTEIN A"/>
    <property type="match status" value="1"/>
</dbReference>
<evidence type="ECO:0000256" key="2">
    <source>
        <dbReference type="ARBA" id="ARBA00022614"/>
    </source>
</evidence>
<comment type="caution">
    <text evidence="6">The sequence shown here is derived from an EMBL/GenBank/DDBJ whole genome shotgun (WGS) entry which is preliminary data.</text>
</comment>
<evidence type="ECO:0000313" key="6">
    <source>
        <dbReference type="EMBL" id="KAK8871086.1"/>
    </source>
</evidence>
<keyword evidence="4" id="KW-0539">Nucleus</keyword>
<name>A0ABR2IZZ3_9EUKA</name>
<evidence type="ECO:0000256" key="5">
    <source>
        <dbReference type="ARBA" id="ARBA00024196"/>
    </source>
</evidence>
<evidence type="ECO:0000256" key="3">
    <source>
        <dbReference type="ARBA" id="ARBA00022737"/>
    </source>
</evidence>
<evidence type="ECO:0000256" key="1">
    <source>
        <dbReference type="ARBA" id="ARBA00004123"/>
    </source>
</evidence>
<keyword evidence="7" id="KW-1185">Reference proteome</keyword>
<dbReference type="PANTHER" id="PTHR10552">
    <property type="entry name" value="U2 SMALL NUCLEAR RIBONUCLEOPROTEIN A"/>
    <property type="match status" value="1"/>
</dbReference>
<dbReference type="EMBL" id="JAPFFF010000014">
    <property type="protein sequence ID" value="KAK8871086.1"/>
    <property type="molecule type" value="Genomic_DNA"/>
</dbReference>
<dbReference type="SUPFAM" id="SSF52058">
    <property type="entry name" value="L domain-like"/>
    <property type="match status" value="1"/>
</dbReference>
<accession>A0ABR2IZZ3</accession>
<dbReference type="InterPro" id="IPR001611">
    <property type="entry name" value="Leu-rich_rpt"/>
</dbReference>
<comment type="similarity">
    <text evidence="5">Belongs to the U2 small nuclear ribonucleoprotein A family.</text>
</comment>
<evidence type="ECO:0000256" key="4">
    <source>
        <dbReference type="ARBA" id="ARBA00023242"/>
    </source>
</evidence>
<reference evidence="6 7" key="1">
    <citation type="submission" date="2024-04" db="EMBL/GenBank/DDBJ databases">
        <title>Tritrichomonas musculus Genome.</title>
        <authorList>
            <person name="Alves-Ferreira E."/>
            <person name="Grigg M."/>
            <person name="Lorenzi H."/>
            <person name="Galac M."/>
        </authorList>
    </citation>
    <scope>NUCLEOTIDE SEQUENCE [LARGE SCALE GENOMIC DNA]</scope>
    <source>
        <strain evidence="6 7">EAF2021</strain>
    </source>
</reference>
<dbReference type="PROSITE" id="PS51450">
    <property type="entry name" value="LRR"/>
    <property type="match status" value="1"/>
</dbReference>
<comment type="subcellular location">
    <subcellularLocation>
        <location evidence="1">Nucleus</location>
    </subcellularLocation>
</comment>
<sequence length="164" mass="19030">MRRLTVEVIMKAPAFRNTLHERELDLRGNKIPRIENLGCTQDQFDIIDLSNNQVEVLEDFPKLLRCGTILAHNNLINRIGSNFPDTLPNLHTLMLTHNSISSFEEIKPLQQCHKLIRLSLMWNPISALPNYRLVAIRLFPSVRFLDFQRISKAERDEAAKIVNF</sequence>